<dbReference type="PROSITE" id="PS51257">
    <property type="entry name" value="PROKAR_LIPOPROTEIN"/>
    <property type="match status" value="1"/>
</dbReference>
<dbReference type="Proteomes" id="UP000001558">
    <property type="component" value="Chromosome"/>
</dbReference>
<name>A3Q906_SHELP</name>
<dbReference type="OrthoDB" id="7172943at2"/>
<feature type="chain" id="PRO_5002657681" description="Lipoprotein" evidence="1">
    <location>
        <begin position="24"/>
        <end position="149"/>
    </location>
</feature>
<dbReference type="EMBL" id="CP000606">
    <property type="protein sequence ID" value="ABO21954.1"/>
    <property type="molecule type" value="Genomic_DNA"/>
</dbReference>
<evidence type="ECO:0000313" key="2">
    <source>
        <dbReference type="EMBL" id="ABO21954.1"/>
    </source>
</evidence>
<organism evidence="2 3">
    <name type="scientific">Shewanella loihica (strain ATCC BAA-1088 / PV-4)</name>
    <dbReference type="NCBI Taxonomy" id="323850"/>
    <lineage>
        <taxon>Bacteria</taxon>
        <taxon>Pseudomonadati</taxon>
        <taxon>Pseudomonadota</taxon>
        <taxon>Gammaproteobacteria</taxon>
        <taxon>Alteromonadales</taxon>
        <taxon>Shewanellaceae</taxon>
        <taxon>Shewanella</taxon>
    </lineage>
</organism>
<dbReference type="KEGG" id="slo:Shew_0082"/>
<protein>
    <recommendedName>
        <fullName evidence="4">Lipoprotein</fullName>
    </recommendedName>
</protein>
<proteinExistence type="predicted"/>
<keyword evidence="3" id="KW-1185">Reference proteome</keyword>
<dbReference type="RefSeq" id="WP_011863891.1">
    <property type="nucleotide sequence ID" value="NC_009092.1"/>
</dbReference>
<dbReference type="HOGENOM" id="CLU_1720635_0_0_6"/>
<dbReference type="NCBIfam" id="NF047637">
    <property type="entry name" value="lipo_CC0125"/>
    <property type="match status" value="1"/>
</dbReference>
<evidence type="ECO:0000313" key="3">
    <source>
        <dbReference type="Proteomes" id="UP000001558"/>
    </source>
</evidence>
<dbReference type="STRING" id="323850.Shew_0082"/>
<feature type="signal peptide" evidence="1">
    <location>
        <begin position="1"/>
        <end position="23"/>
    </location>
</feature>
<accession>A3Q906</accession>
<dbReference type="AlphaFoldDB" id="A3Q906"/>
<reference evidence="2 3" key="1">
    <citation type="submission" date="2007-03" db="EMBL/GenBank/DDBJ databases">
        <title>Complete sequence of Shewanella loihica PV-4.</title>
        <authorList>
            <consortium name="US DOE Joint Genome Institute"/>
            <person name="Copeland A."/>
            <person name="Lucas S."/>
            <person name="Lapidus A."/>
            <person name="Barry K."/>
            <person name="Detter J.C."/>
            <person name="Glavina del Rio T."/>
            <person name="Hammon N."/>
            <person name="Israni S."/>
            <person name="Dalin E."/>
            <person name="Tice H."/>
            <person name="Pitluck S."/>
            <person name="Chain P."/>
            <person name="Malfatti S."/>
            <person name="Shin M."/>
            <person name="Vergez L."/>
            <person name="Schmutz J."/>
            <person name="Larimer F."/>
            <person name="Land M."/>
            <person name="Hauser L."/>
            <person name="Kyrpides N."/>
            <person name="Mikhailova N."/>
            <person name="Romine M.F."/>
            <person name="Serres G."/>
            <person name="Fredrickson J."/>
            <person name="Tiedje J."/>
            <person name="Richardson P."/>
        </authorList>
    </citation>
    <scope>NUCLEOTIDE SEQUENCE [LARGE SCALE GENOMIC DNA]</scope>
    <source>
        <strain evidence="3">ATCC BAA-1088 / PV-4</strain>
    </source>
</reference>
<keyword evidence="1" id="KW-0732">Signal</keyword>
<evidence type="ECO:0008006" key="4">
    <source>
        <dbReference type="Google" id="ProtNLM"/>
    </source>
</evidence>
<dbReference type="eggNOG" id="ENOG5033AC8">
    <property type="taxonomic scope" value="Bacteria"/>
</dbReference>
<gene>
    <name evidence="2" type="ordered locus">Shew_0082</name>
</gene>
<sequence length="149" mass="16688" precursor="true">MKTTPLAAFILSFILLLSGCATSYDTEKSFWSFGEGFDVVQIADDSWQISFVGNDMTDRALARKYVLRKSAEIVQAHGYPYFALTTEQNHRDAVGNDTLGFGHKDWGYGLGKVENETSVIVEVTGLQDKESMQTTKVYDAAYLIDHLTW</sequence>
<evidence type="ECO:0000256" key="1">
    <source>
        <dbReference type="SAM" id="SignalP"/>
    </source>
</evidence>